<keyword evidence="7" id="KW-0539">Nucleus</keyword>
<name>A0A814DNJ0_9BILA</name>
<keyword evidence="5" id="KW-0175">Coiled coil</keyword>
<evidence type="ECO:0000256" key="5">
    <source>
        <dbReference type="ARBA" id="ARBA00023054"/>
    </source>
</evidence>
<evidence type="ECO:0000313" key="9">
    <source>
        <dbReference type="EMBL" id="CAF0960836.1"/>
    </source>
</evidence>
<dbReference type="PANTHER" id="PTHR16196">
    <property type="entry name" value="CELL CYCLE CONTROL PROTEIN CWF25"/>
    <property type="match status" value="1"/>
</dbReference>
<dbReference type="GO" id="GO:0000398">
    <property type="term" value="P:mRNA splicing, via spliceosome"/>
    <property type="evidence" value="ECO:0007669"/>
    <property type="project" value="TreeGrafter"/>
</dbReference>
<protein>
    <recommendedName>
        <fullName evidence="11">Pre-mRNA-splicing factor CWC25</fullName>
    </recommendedName>
</protein>
<keyword evidence="3" id="KW-0507">mRNA processing</keyword>
<keyword evidence="4" id="KW-0747">Spliceosome</keyword>
<dbReference type="InterPro" id="IPR051376">
    <property type="entry name" value="CWC25_splicing_factor"/>
</dbReference>
<dbReference type="AlphaFoldDB" id="A0A814DNJ0"/>
<reference evidence="9" key="1">
    <citation type="submission" date="2021-02" db="EMBL/GenBank/DDBJ databases">
        <authorList>
            <person name="Nowell W R."/>
        </authorList>
    </citation>
    <scope>NUCLEOTIDE SEQUENCE</scope>
    <source>
        <strain evidence="9">Ploen Becks lab</strain>
    </source>
</reference>
<comment type="caution">
    <text evidence="9">The sequence shown here is derived from an EMBL/GenBank/DDBJ whole genome shotgun (WGS) entry which is preliminary data.</text>
</comment>
<evidence type="ECO:0000256" key="1">
    <source>
        <dbReference type="ARBA" id="ARBA00004123"/>
    </source>
</evidence>
<accession>A0A814DNJ0</accession>
<feature type="compositionally biased region" description="Basic residues" evidence="8">
    <location>
        <begin position="159"/>
        <end position="177"/>
    </location>
</feature>
<dbReference type="Pfam" id="PF12542">
    <property type="entry name" value="CWC25"/>
    <property type="match status" value="1"/>
</dbReference>
<evidence type="ECO:0008006" key="11">
    <source>
        <dbReference type="Google" id="ProtNLM"/>
    </source>
</evidence>
<dbReference type="OrthoDB" id="21123at2759"/>
<evidence type="ECO:0000256" key="2">
    <source>
        <dbReference type="ARBA" id="ARBA00006695"/>
    </source>
</evidence>
<gene>
    <name evidence="9" type="ORF">OXX778_LOCUS14438</name>
</gene>
<keyword evidence="6" id="KW-0508">mRNA splicing</keyword>
<dbReference type="GO" id="GO:0005684">
    <property type="term" value="C:U2-type spliceosomal complex"/>
    <property type="evidence" value="ECO:0007669"/>
    <property type="project" value="TreeGrafter"/>
</dbReference>
<feature type="compositionally biased region" description="Basic residues" evidence="8">
    <location>
        <begin position="127"/>
        <end position="145"/>
    </location>
</feature>
<sequence length="353" mass="42357">MQTIDPAERTKIAKLHTEMKQDSDKKMEWLYTGDKIDRDAYLLGKPINKLLIEKEQEKPKENEFLPSTIDLANKIREDPLFEIKKREIEAKKKILENPLKLKQLKQMISRSSENESDGDSSDSESRRSKKDKKKHKKSKKKNKKSKYSDDSDNSDFERRRKKRRSKSRSRSRSRSRSKNRDKNRDRDRNRERSRSRERNESRPGYGLQRSRNDRSRDRDRSKDRQSHKSKSQLEVEEYKNRIKKLETIRKTGESDYKPEKRGNTKLTDEEKQRKLREMEENAKWRDEVRNKNIKNYKFDEKKEEELQSKDKSARMQAEAASLFNSMMTEAYSSKEDRIKRNVKNLQKKSSALD</sequence>
<dbReference type="PANTHER" id="PTHR16196:SF0">
    <property type="entry name" value="PRE-MRNA-SPLICING FACTOR CWC25 HOMOLOG"/>
    <property type="match status" value="1"/>
</dbReference>
<evidence type="ECO:0000256" key="6">
    <source>
        <dbReference type="ARBA" id="ARBA00023187"/>
    </source>
</evidence>
<evidence type="ECO:0000256" key="3">
    <source>
        <dbReference type="ARBA" id="ARBA00022664"/>
    </source>
</evidence>
<organism evidence="9 10">
    <name type="scientific">Brachionus calyciflorus</name>
    <dbReference type="NCBI Taxonomy" id="104777"/>
    <lineage>
        <taxon>Eukaryota</taxon>
        <taxon>Metazoa</taxon>
        <taxon>Spiralia</taxon>
        <taxon>Gnathifera</taxon>
        <taxon>Rotifera</taxon>
        <taxon>Eurotatoria</taxon>
        <taxon>Monogononta</taxon>
        <taxon>Pseudotrocha</taxon>
        <taxon>Ploima</taxon>
        <taxon>Brachionidae</taxon>
        <taxon>Brachionus</taxon>
    </lineage>
</organism>
<dbReference type="InterPro" id="IPR022209">
    <property type="entry name" value="CWC25"/>
</dbReference>
<feature type="region of interest" description="Disordered" evidence="8">
    <location>
        <begin position="92"/>
        <end position="274"/>
    </location>
</feature>
<evidence type="ECO:0000256" key="7">
    <source>
        <dbReference type="ARBA" id="ARBA00023242"/>
    </source>
</evidence>
<keyword evidence="10" id="KW-1185">Reference proteome</keyword>
<feature type="compositionally biased region" description="Basic and acidic residues" evidence="8">
    <location>
        <begin position="178"/>
        <end position="201"/>
    </location>
</feature>
<comment type="subcellular location">
    <subcellularLocation>
        <location evidence="1">Nucleus</location>
    </subcellularLocation>
</comment>
<proteinExistence type="inferred from homology"/>
<feature type="compositionally biased region" description="Basic and acidic residues" evidence="8">
    <location>
        <begin position="210"/>
        <end position="274"/>
    </location>
</feature>
<evidence type="ECO:0000256" key="4">
    <source>
        <dbReference type="ARBA" id="ARBA00022728"/>
    </source>
</evidence>
<evidence type="ECO:0000256" key="8">
    <source>
        <dbReference type="SAM" id="MobiDB-lite"/>
    </source>
</evidence>
<dbReference type="EMBL" id="CAJNOC010002973">
    <property type="protein sequence ID" value="CAF0960836.1"/>
    <property type="molecule type" value="Genomic_DNA"/>
</dbReference>
<comment type="similarity">
    <text evidence="2">Belongs to the CWC25 family.</text>
</comment>
<evidence type="ECO:0000313" key="10">
    <source>
        <dbReference type="Proteomes" id="UP000663879"/>
    </source>
</evidence>
<dbReference type="Proteomes" id="UP000663879">
    <property type="component" value="Unassembled WGS sequence"/>
</dbReference>
<feature type="region of interest" description="Disordered" evidence="8">
    <location>
        <begin position="331"/>
        <end position="353"/>
    </location>
</feature>